<evidence type="ECO:0000313" key="3">
    <source>
        <dbReference type="EMBL" id="MCO6048116.1"/>
    </source>
</evidence>
<comment type="caution">
    <text evidence="3">The sequence shown here is derived from an EMBL/GenBank/DDBJ whole genome shotgun (WGS) entry which is preliminary data.</text>
</comment>
<organism evidence="3 4">
    <name type="scientific">Aeoliella straminimaris</name>
    <dbReference type="NCBI Taxonomy" id="2954799"/>
    <lineage>
        <taxon>Bacteria</taxon>
        <taxon>Pseudomonadati</taxon>
        <taxon>Planctomycetota</taxon>
        <taxon>Planctomycetia</taxon>
        <taxon>Pirellulales</taxon>
        <taxon>Lacipirellulaceae</taxon>
        <taxon>Aeoliella</taxon>
    </lineage>
</organism>
<sequence length="233" mass="25563">MTSPAYCRPSAYDALRRELPLLSTRRGLVRAACAIAAHEAGESESTLALKSLDAMVEAVRSRALSESPDAVLAHLHDVMFDLLEFGGNQEDYYDPSNSYLPVVLATRRGIPITLAIVYKYVAAELGLTVHGVNSPGHFLVAVETEEANQRSLMFVDPFYGGTLLTLPEAFDRIAQTTGKQVAPDPQLLAPASHRSWIARLLVNLTAIFARSGREKDLYAMQELLDLVEQEHVV</sequence>
<protein>
    <submittedName>
        <fullName evidence="3">Transglutaminase-like domain-containing protein</fullName>
    </submittedName>
</protein>
<keyword evidence="4" id="KW-1185">Reference proteome</keyword>
<dbReference type="AlphaFoldDB" id="A0A9X2JJN1"/>
<gene>
    <name evidence="3" type="ORF">NG895_29835</name>
</gene>
<feature type="domain" description="Protein SirB1 N-terminal" evidence="2">
    <location>
        <begin position="49"/>
        <end position="201"/>
    </location>
</feature>
<dbReference type="PANTHER" id="PTHR31350:SF21">
    <property type="entry name" value="F-BOX ONLY PROTEIN 21"/>
    <property type="match status" value="1"/>
</dbReference>
<proteinExistence type="inferred from homology"/>
<comment type="similarity">
    <text evidence="1">Belongs to the UPF0162 family.</text>
</comment>
<dbReference type="RefSeq" id="WP_252856229.1">
    <property type="nucleotide sequence ID" value="NZ_JAMXLR010000095.1"/>
</dbReference>
<evidence type="ECO:0000259" key="2">
    <source>
        <dbReference type="Pfam" id="PF13369"/>
    </source>
</evidence>
<evidence type="ECO:0000313" key="4">
    <source>
        <dbReference type="Proteomes" id="UP001155241"/>
    </source>
</evidence>
<accession>A0A9X2JJN1</accession>
<reference evidence="3" key="1">
    <citation type="submission" date="2022-06" db="EMBL/GenBank/DDBJ databases">
        <title>Aeoliella straminimaris, a novel planctomycete from sediments.</title>
        <authorList>
            <person name="Vitorino I.R."/>
            <person name="Lage O.M."/>
        </authorList>
    </citation>
    <scope>NUCLEOTIDE SEQUENCE</scope>
    <source>
        <strain evidence="3">ICT_H6.2</strain>
    </source>
</reference>
<name>A0A9X2JJN1_9BACT</name>
<dbReference type="EMBL" id="JAMXLR010000095">
    <property type="protein sequence ID" value="MCO6048116.1"/>
    <property type="molecule type" value="Genomic_DNA"/>
</dbReference>
<dbReference type="InterPro" id="IPR032698">
    <property type="entry name" value="SirB1_N"/>
</dbReference>
<evidence type="ECO:0000256" key="1">
    <source>
        <dbReference type="ARBA" id="ARBA00007100"/>
    </source>
</evidence>
<dbReference type="Pfam" id="PF13369">
    <property type="entry name" value="Transglut_core2"/>
    <property type="match status" value="1"/>
</dbReference>
<dbReference type="PANTHER" id="PTHR31350">
    <property type="entry name" value="SI:DKEY-261L7.2"/>
    <property type="match status" value="1"/>
</dbReference>
<dbReference type="Proteomes" id="UP001155241">
    <property type="component" value="Unassembled WGS sequence"/>
</dbReference>